<protein>
    <submittedName>
        <fullName evidence="8">Bifunctional protein</fullName>
    </submittedName>
</protein>
<dbReference type="Pfam" id="PF02875">
    <property type="entry name" value="Mur_ligase_C"/>
    <property type="match status" value="1"/>
</dbReference>
<dbReference type="PANTHER" id="PTHR11136">
    <property type="entry name" value="FOLYLPOLYGLUTAMATE SYNTHASE-RELATED"/>
    <property type="match status" value="1"/>
</dbReference>
<dbReference type="PROSITE" id="PS01011">
    <property type="entry name" value="FOLYLPOLYGLU_SYNT_1"/>
    <property type="match status" value="1"/>
</dbReference>
<dbReference type="InterPro" id="IPR036565">
    <property type="entry name" value="Mur-like_cat_sf"/>
</dbReference>
<accession>A0A0M0K821</accession>
<dbReference type="GO" id="GO:0004326">
    <property type="term" value="F:tetrahydrofolylpolyglutamate synthase activity"/>
    <property type="evidence" value="ECO:0007669"/>
    <property type="project" value="InterPro"/>
</dbReference>
<keyword evidence="3" id="KW-0479">Metal-binding</keyword>
<proteinExistence type="inferred from homology"/>
<dbReference type="InterPro" id="IPR001645">
    <property type="entry name" value="Folylpolyglutamate_synth"/>
</dbReference>
<dbReference type="InterPro" id="IPR004101">
    <property type="entry name" value="Mur_ligase_C"/>
</dbReference>
<evidence type="ECO:0000256" key="6">
    <source>
        <dbReference type="ARBA" id="ARBA00022842"/>
    </source>
</evidence>
<dbReference type="SUPFAM" id="SSF53244">
    <property type="entry name" value="MurD-like peptide ligases, peptide-binding domain"/>
    <property type="match status" value="1"/>
</dbReference>
<evidence type="ECO:0000313" key="8">
    <source>
        <dbReference type="EMBL" id="KOO34965.1"/>
    </source>
</evidence>
<keyword evidence="2" id="KW-0436">Ligase</keyword>
<evidence type="ECO:0000256" key="5">
    <source>
        <dbReference type="ARBA" id="ARBA00022840"/>
    </source>
</evidence>
<dbReference type="GO" id="GO:0005737">
    <property type="term" value="C:cytoplasm"/>
    <property type="evidence" value="ECO:0007669"/>
    <property type="project" value="TreeGrafter"/>
</dbReference>
<dbReference type="PANTHER" id="PTHR11136:SF0">
    <property type="entry name" value="DIHYDROFOLATE SYNTHETASE-RELATED"/>
    <property type="match status" value="1"/>
</dbReference>
<dbReference type="GO" id="GO:0046872">
    <property type="term" value="F:metal ion binding"/>
    <property type="evidence" value="ECO:0007669"/>
    <property type="project" value="UniProtKB-KW"/>
</dbReference>
<organism evidence="8 9">
    <name type="scientific">Chrysochromulina tobinii</name>
    <dbReference type="NCBI Taxonomy" id="1460289"/>
    <lineage>
        <taxon>Eukaryota</taxon>
        <taxon>Haptista</taxon>
        <taxon>Haptophyta</taxon>
        <taxon>Prymnesiophyceae</taxon>
        <taxon>Prymnesiales</taxon>
        <taxon>Chrysochromulinaceae</taxon>
        <taxon>Chrysochromulina</taxon>
    </lineage>
</organism>
<evidence type="ECO:0000256" key="1">
    <source>
        <dbReference type="ARBA" id="ARBA00008276"/>
    </source>
</evidence>
<dbReference type="OrthoDB" id="5212574at2759"/>
<reference evidence="9" key="1">
    <citation type="journal article" date="2015" name="PLoS Genet.">
        <title>Genome Sequence and Transcriptome Analyses of Chrysochromulina tobin: Metabolic Tools for Enhanced Algal Fitness in the Prominent Order Prymnesiales (Haptophyceae).</title>
        <authorList>
            <person name="Hovde B.T."/>
            <person name="Deodato C.R."/>
            <person name="Hunsperger H.M."/>
            <person name="Ryken S.A."/>
            <person name="Yost W."/>
            <person name="Jha R.K."/>
            <person name="Patterson J."/>
            <person name="Monnat R.J. Jr."/>
            <person name="Barlow S.B."/>
            <person name="Starkenburg S.R."/>
            <person name="Cattolico R.A."/>
        </authorList>
    </citation>
    <scope>NUCLEOTIDE SEQUENCE</scope>
    <source>
        <strain evidence="9">CCMP291</strain>
    </source>
</reference>
<dbReference type="InterPro" id="IPR036615">
    <property type="entry name" value="Mur_ligase_C_dom_sf"/>
</dbReference>
<name>A0A0M0K821_9EUKA</name>
<keyword evidence="4" id="KW-0547">Nucleotide-binding</keyword>
<comment type="caution">
    <text evidence="8">The sequence shown here is derived from an EMBL/GenBank/DDBJ whole genome shotgun (WGS) entry which is preliminary data.</text>
</comment>
<dbReference type="Gene3D" id="3.90.190.20">
    <property type="entry name" value="Mur ligase, C-terminal domain"/>
    <property type="match status" value="1"/>
</dbReference>
<evidence type="ECO:0000313" key="9">
    <source>
        <dbReference type="Proteomes" id="UP000037460"/>
    </source>
</evidence>
<dbReference type="Proteomes" id="UP000037460">
    <property type="component" value="Unassembled WGS sequence"/>
</dbReference>
<dbReference type="Gene3D" id="3.40.1190.10">
    <property type="entry name" value="Mur-like, catalytic domain"/>
    <property type="match status" value="1"/>
</dbReference>
<dbReference type="InterPro" id="IPR018109">
    <property type="entry name" value="Folylpolyglutamate_synth_CS"/>
</dbReference>
<evidence type="ECO:0000256" key="2">
    <source>
        <dbReference type="ARBA" id="ARBA00022598"/>
    </source>
</evidence>
<comment type="similarity">
    <text evidence="1">Belongs to the folylpolyglutamate synthase family.</text>
</comment>
<keyword evidence="9" id="KW-1185">Reference proteome</keyword>
<keyword evidence="5" id="KW-0067">ATP-binding</keyword>
<evidence type="ECO:0000256" key="4">
    <source>
        <dbReference type="ARBA" id="ARBA00022741"/>
    </source>
</evidence>
<sequence length="499" mass="53644">MSACKDYVARHGVHRAIEAAVLEVLRTRPGNPILAISKLLITDAEYAEAVRYTFANADYNGLAKRYQNPQENWDRFQRLLVSIDQPFRALKCVHIAGTNGKGTTSALCEQMLRSSGVSVGLYTSPHLHSFRERIRINGALVSKQAIVDAMRIVRPAVEALGYASPFEKLTALALVCFRNAGVEWAVLETGLGGRWDCTNHCSPLVCGVTRIGLDHMNVLGGTVRLIAGEKAGIIKGGVPAFCVPQQPEALEVLQAAAAKVGTSLVECVADPADAARLPAWLRPSHQQHNVAMAFRLMEALAAAGHLPRKPDAWRTARDTALWPARFEVLCPTPLLPAQRLVLDVGHNEPAVEALLRSVSDAYGPEPLVVIFGANFDKDVRKIVELIGAAPRLCQAIAVQSSHPKAVPTSQVLAEVGAAVEATVLGAESLDRWVAAASMLEALEAAARALVTHANGGTVLCCGSVFVVADMRAALARQQPRLFRPDDWAFDEAGEPPLLM</sequence>
<evidence type="ECO:0000259" key="7">
    <source>
        <dbReference type="Pfam" id="PF02875"/>
    </source>
</evidence>
<dbReference type="EMBL" id="JWZX01001029">
    <property type="protein sequence ID" value="KOO34965.1"/>
    <property type="molecule type" value="Genomic_DNA"/>
</dbReference>
<dbReference type="NCBIfam" id="TIGR01499">
    <property type="entry name" value="folC"/>
    <property type="match status" value="1"/>
</dbReference>
<dbReference type="AlphaFoldDB" id="A0A0M0K821"/>
<gene>
    <name evidence="8" type="ORF">Ctob_009507</name>
</gene>
<keyword evidence="6" id="KW-0460">Magnesium</keyword>
<evidence type="ECO:0000256" key="3">
    <source>
        <dbReference type="ARBA" id="ARBA00022723"/>
    </source>
</evidence>
<feature type="domain" description="Mur ligase C-terminal" evidence="7">
    <location>
        <begin position="325"/>
        <end position="463"/>
    </location>
</feature>
<dbReference type="GO" id="GO:0005524">
    <property type="term" value="F:ATP binding"/>
    <property type="evidence" value="ECO:0007669"/>
    <property type="project" value="UniProtKB-KW"/>
</dbReference>
<dbReference type="SUPFAM" id="SSF53623">
    <property type="entry name" value="MurD-like peptide ligases, catalytic domain"/>
    <property type="match status" value="1"/>
</dbReference>
<dbReference type="GO" id="GO:0008841">
    <property type="term" value="F:dihydrofolate synthase activity"/>
    <property type="evidence" value="ECO:0007669"/>
    <property type="project" value="TreeGrafter"/>
</dbReference>